<name>A0ABV6NJ47_9BACI</name>
<sequence>MKQIVHYLPDWEVYMQAFFVFFVPYVIWKLFNHIPVAEEKK</sequence>
<keyword evidence="1" id="KW-0472">Membrane</keyword>
<feature type="transmembrane region" description="Helical" evidence="1">
    <location>
        <begin position="13"/>
        <end position="31"/>
    </location>
</feature>
<gene>
    <name evidence="2" type="ORF">ACFFH4_14795</name>
</gene>
<organism evidence="2 3">
    <name type="scientific">Halalkalibacter alkalisediminis</name>
    <dbReference type="NCBI Taxonomy" id="935616"/>
    <lineage>
        <taxon>Bacteria</taxon>
        <taxon>Bacillati</taxon>
        <taxon>Bacillota</taxon>
        <taxon>Bacilli</taxon>
        <taxon>Bacillales</taxon>
        <taxon>Bacillaceae</taxon>
        <taxon>Halalkalibacter</taxon>
    </lineage>
</organism>
<keyword evidence="1" id="KW-1133">Transmembrane helix</keyword>
<accession>A0ABV6NJ47</accession>
<proteinExistence type="predicted"/>
<evidence type="ECO:0000256" key="1">
    <source>
        <dbReference type="SAM" id="Phobius"/>
    </source>
</evidence>
<dbReference type="EMBL" id="JBHLTR010000021">
    <property type="protein sequence ID" value="MFC0560302.1"/>
    <property type="molecule type" value="Genomic_DNA"/>
</dbReference>
<reference evidence="2 3" key="1">
    <citation type="submission" date="2024-09" db="EMBL/GenBank/DDBJ databases">
        <authorList>
            <person name="Sun Q."/>
            <person name="Mori K."/>
        </authorList>
    </citation>
    <scope>NUCLEOTIDE SEQUENCE [LARGE SCALE GENOMIC DNA]</scope>
    <source>
        <strain evidence="2 3">NCAIM B.02301</strain>
    </source>
</reference>
<evidence type="ECO:0000313" key="2">
    <source>
        <dbReference type="EMBL" id="MFC0560302.1"/>
    </source>
</evidence>
<dbReference type="RefSeq" id="WP_273847252.1">
    <property type="nucleotide sequence ID" value="NZ_JAQQWT010000024.1"/>
</dbReference>
<protein>
    <submittedName>
        <fullName evidence="2">Uncharacterized protein</fullName>
    </submittedName>
</protein>
<keyword evidence="1" id="KW-0812">Transmembrane</keyword>
<evidence type="ECO:0000313" key="3">
    <source>
        <dbReference type="Proteomes" id="UP001589833"/>
    </source>
</evidence>
<comment type="caution">
    <text evidence="2">The sequence shown here is derived from an EMBL/GenBank/DDBJ whole genome shotgun (WGS) entry which is preliminary data.</text>
</comment>
<dbReference type="Proteomes" id="UP001589833">
    <property type="component" value="Unassembled WGS sequence"/>
</dbReference>
<keyword evidence="3" id="KW-1185">Reference proteome</keyword>